<dbReference type="InterPro" id="IPR036890">
    <property type="entry name" value="HATPase_C_sf"/>
</dbReference>
<dbReference type="Proteomes" id="UP000182652">
    <property type="component" value="Unassembled WGS sequence"/>
</dbReference>
<dbReference type="PANTHER" id="PTHR24421:SF10">
    <property type="entry name" value="NITRATE_NITRITE SENSOR PROTEIN NARQ"/>
    <property type="match status" value="1"/>
</dbReference>
<dbReference type="InterPro" id="IPR003594">
    <property type="entry name" value="HATPase_dom"/>
</dbReference>
<dbReference type="SUPFAM" id="SSF55874">
    <property type="entry name" value="ATPase domain of HSP90 chaperone/DNA topoisomerase II/histidine kinase"/>
    <property type="match status" value="1"/>
</dbReference>
<keyword evidence="10" id="KW-0812">Transmembrane</keyword>
<keyword evidence="6 13" id="KW-0418">Kinase</keyword>
<dbReference type="Gene3D" id="1.20.5.1930">
    <property type="match status" value="1"/>
</dbReference>
<dbReference type="Pfam" id="PF02518">
    <property type="entry name" value="HATPase_c"/>
    <property type="match status" value="1"/>
</dbReference>
<evidence type="ECO:0000256" key="10">
    <source>
        <dbReference type="SAM" id="Phobius"/>
    </source>
</evidence>
<feature type="transmembrane region" description="Helical" evidence="10">
    <location>
        <begin position="172"/>
        <end position="196"/>
    </location>
</feature>
<evidence type="ECO:0000256" key="6">
    <source>
        <dbReference type="ARBA" id="ARBA00022777"/>
    </source>
</evidence>
<feature type="transmembrane region" description="Helical" evidence="10">
    <location>
        <begin position="132"/>
        <end position="151"/>
    </location>
</feature>
<dbReference type="InterPro" id="IPR011712">
    <property type="entry name" value="Sig_transdc_His_kin_sub3_dim/P"/>
</dbReference>
<dbReference type="GO" id="GO:0000155">
    <property type="term" value="F:phosphorelay sensor kinase activity"/>
    <property type="evidence" value="ECO:0007669"/>
    <property type="project" value="InterPro"/>
</dbReference>
<comment type="catalytic activity">
    <reaction evidence="1">
        <text>ATP + protein L-histidine = ADP + protein N-phospho-L-histidine.</text>
        <dbReference type="EC" id="2.7.13.3"/>
    </reaction>
</comment>
<keyword evidence="4" id="KW-0808">Transferase</keyword>
<keyword evidence="3" id="KW-0597">Phosphoprotein</keyword>
<feature type="domain" description="Signal transduction histidine kinase subgroup 3 dimerisation and phosphoacceptor" evidence="12">
    <location>
        <begin position="221"/>
        <end position="286"/>
    </location>
</feature>
<evidence type="ECO:0000313" key="13">
    <source>
        <dbReference type="EMBL" id="SEB53324.1"/>
    </source>
</evidence>
<dbReference type="Pfam" id="PF07730">
    <property type="entry name" value="HisKA_3"/>
    <property type="match status" value="1"/>
</dbReference>
<proteinExistence type="predicted"/>
<name>A0A1H4K475_9MICC</name>
<dbReference type="CDD" id="cd16917">
    <property type="entry name" value="HATPase_UhpB-NarQ-NarX-like"/>
    <property type="match status" value="1"/>
</dbReference>
<organism evidence="13 14">
    <name type="scientific">Arthrobacter woluwensis</name>
    <dbReference type="NCBI Taxonomy" id="156980"/>
    <lineage>
        <taxon>Bacteria</taxon>
        <taxon>Bacillati</taxon>
        <taxon>Actinomycetota</taxon>
        <taxon>Actinomycetes</taxon>
        <taxon>Micrococcales</taxon>
        <taxon>Micrococcaceae</taxon>
        <taxon>Arthrobacter</taxon>
    </lineage>
</organism>
<dbReference type="EMBL" id="FNSN01000003">
    <property type="protein sequence ID" value="SEB53324.1"/>
    <property type="molecule type" value="Genomic_DNA"/>
</dbReference>
<dbReference type="PANTHER" id="PTHR24421">
    <property type="entry name" value="NITRATE/NITRITE SENSOR PROTEIN NARX-RELATED"/>
    <property type="match status" value="1"/>
</dbReference>
<keyword evidence="10" id="KW-1133">Transmembrane helix</keyword>
<keyword evidence="8" id="KW-0902">Two-component regulatory system</keyword>
<evidence type="ECO:0000256" key="8">
    <source>
        <dbReference type="ARBA" id="ARBA00023012"/>
    </source>
</evidence>
<feature type="transmembrane region" description="Helical" evidence="10">
    <location>
        <begin position="92"/>
        <end position="112"/>
    </location>
</feature>
<dbReference type="STRING" id="156980.SAMN04489745_0508"/>
<feature type="region of interest" description="Disordered" evidence="9">
    <location>
        <begin position="1"/>
        <end position="20"/>
    </location>
</feature>
<feature type="transmembrane region" description="Helical" evidence="10">
    <location>
        <begin position="44"/>
        <end position="62"/>
    </location>
</feature>
<feature type="compositionally biased region" description="Low complexity" evidence="9">
    <location>
        <begin position="7"/>
        <end position="20"/>
    </location>
</feature>
<keyword evidence="14" id="KW-1185">Reference proteome</keyword>
<evidence type="ECO:0000256" key="3">
    <source>
        <dbReference type="ARBA" id="ARBA00022553"/>
    </source>
</evidence>
<evidence type="ECO:0000259" key="12">
    <source>
        <dbReference type="Pfam" id="PF07730"/>
    </source>
</evidence>
<dbReference type="AlphaFoldDB" id="A0A1H4K475"/>
<dbReference type="GO" id="GO:0016020">
    <property type="term" value="C:membrane"/>
    <property type="evidence" value="ECO:0007669"/>
    <property type="project" value="InterPro"/>
</dbReference>
<gene>
    <name evidence="13" type="ORF">SAMN04489745_0508</name>
</gene>
<protein>
    <recommendedName>
        <fullName evidence="2">histidine kinase</fullName>
        <ecNumber evidence="2">2.7.13.3</ecNumber>
    </recommendedName>
</protein>
<evidence type="ECO:0000313" key="14">
    <source>
        <dbReference type="Proteomes" id="UP000182652"/>
    </source>
</evidence>
<feature type="domain" description="Histidine kinase/HSP90-like ATPase" evidence="11">
    <location>
        <begin position="332"/>
        <end position="424"/>
    </location>
</feature>
<feature type="transmembrane region" description="Helical" evidence="10">
    <location>
        <begin position="68"/>
        <end position="85"/>
    </location>
</feature>
<dbReference type="RefSeq" id="WP_254780441.1">
    <property type="nucleotide sequence ID" value="NZ_FNSN01000003.1"/>
</dbReference>
<dbReference type="Gene3D" id="3.30.565.10">
    <property type="entry name" value="Histidine kinase-like ATPase, C-terminal domain"/>
    <property type="match status" value="1"/>
</dbReference>
<evidence type="ECO:0000256" key="2">
    <source>
        <dbReference type="ARBA" id="ARBA00012438"/>
    </source>
</evidence>
<keyword evidence="5" id="KW-0547">Nucleotide-binding</keyword>
<accession>A0A1H4K475</accession>
<evidence type="ECO:0000259" key="11">
    <source>
        <dbReference type="Pfam" id="PF02518"/>
    </source>
</evidence>
<dbReference type="GO" id="GO:0005524">
    <property type="term" value="F:ATP binding"/>
    <property type="evidence" value="ECO:0007669"/>
    <property type="project" value="UniProtKB-KW"/>
</dbReference>
<dbReference type="GO" id="GO:0046983">
    <property type="term" value="F:protein dimerization activity"/>
    <property type="evidence" value="ECO:0007669"/>
    <property type="project" value="InterPro"/>
</dbReference>
<evidence type="ECO:0000256" key="9">
    <source>
        <dbReference type="SAM" id="MobiDB-lite"/>
    </source>
</evidence>
<dbReference type="InterPro" id="IPR050482">
    <property type="entry name" value="Sensor_HK_TwoCompSys"/>
</dbReference>
<evidence type="ECO:0000256" key="1">
    <source>
        <dbReference type="ARBA" id="ARBA00000085"/>
    </source>
</evidence>
<dbReference type="EC" id="2.7.13.3" evidence="2"/>
<sequence length="433" mass="45863">MTRSKDSSAAPSPSGTAPAPLSLAEINARHRGAVRRYFAAHPKVMDAVVVVSYLLLSLATAIGNTARGTWLAPVAVLGIATALCFRRKTPLVVFGVVMVLEFVLAMTDLWASNLSAGLWFALYAVGVAYRRRVAVIALLIGPAPLVWRYVFGTSAEQYAEAFTTGGPEVSDIALRLSVVLTTYLSCVIAVGFGIAVRQRRQYEAAIASWAEQSTQWGRSAERSRIAREMHDVVAHSLTVMVSLADGASTVLKRDPERAAEVLTELSRTGRAALADTRRVLGVLREEDGTAPLTPLNGDNDLERMVTGFRTAGLPLTFTFTGPGLPEDTTLRLSVHRIVQEALTNVLRYGKGLSRVDAVVEHTPGVVHIRVQNDGVGSAYAAGAASALGSGQGIPGMRARAGMYGGTVQASALPAGGWLVTAELHYDKGVAGDA</sequence>
<keyword evidence="7" id="KW-0067">ATP-binding</keyword>
<evidence type="ECO:0000256" key="5">
    <source>
        <dbReference type="ARBA" id="ARBA00022741"/>
    </source>
</evidence>
<evidence type="ECO:0000256" key="4">
    <source>
        <dbReference type="ARBA" id="ARBA00022679"/>
    </source>
</evidence>
<reference evidence="13 14" key="1">
    <citation type="submission" date="2016-10" db="EMBL/GenBank/DDBJ databases">
        <authorList>
            <person name="de Groot N.N."/>
        </authorList>
    </citation>
    <scope>NUCLEOTIDE SEQUENCE [LARGE SCALE GENOMIC DNA]</scope>
    <source>
        <strain evidence="13 14">DSM 10495</strain>
    </source>
</reference>
<evidence type="ECO:0000256" key="7">
    <source>
        <dbReference type="ARBA" id="ARBA00022840"/>
    </source>
</evidence>
<keyword evidence="10" id="KW-0472">Membrane</keyword>